<dbReference type="Gene3D" id="1.10.3720.10">
    <property type="entry name" value="MetI-like"/>
    <property type="match status" value="1"/>
</dbReference>
<evidence type="ECO:0000256" key="5">
    <source>
        <dbReference type="ARBA" id="ARBA00022989"/>
    </source>
</evidence>
<evidence type="ECO:0000313" key="11">
    <source>
        <dbReference type="Proteomes" id="UP000182836"/>
    </source>
</evidence>
<dbReference type="PROSITE" id="PS50928">
    <property type="entry name" value="ABC_TM1"/>
    <property type="match status" value="1"/>
</dbReference>
<gene>
    <name evidence="10" type="ORF">SAMN04487909_11035</name>
</gene>
<dbReference type="SUPFAM" id="SSF161098">
    <property type="entry name" value="MetI-like"/>
    <property type="match status" value="1"/>
</dbReference>
<evidence type="ECO:0000256" key="1">
    <source>
        <dbReference type="ARBA" id="ARBA00004651"/>
    </source>
</evidence>
<feature type="domain" description="ABC transmembrane type-1" evidence="9">
    <location>
        <begin position="1"/>
        <end position="133"/>
    </location>
</feature>
<keyword evidence="2 8" id="KW-0813">Transport</keyword>
<keyword evidence="4 8" id="KW-0812">Transmembrane</keyword>
<keyword evidence="3" id="KW-1003">Cell membrane</keyword>
<protein>
    <recommendedName>
        <fullName evidence="7">Glutathione transport system permease protein GsiC</fullName>
    </recommendedName>
</protein>
<comment type="subcellular location">
    <subcellularLocation>
        <location evidence="1 8">Cell membrane</location>
        <topology evidence="1 8">Multi-pass membrane protein</topology>
    </subcellularLocation>
</comment>
<comment type="similarity">
    <text evidence="8">Belongs to the binding-protein-dependent transport system permease family.</text>
</comment>
<evidence type="ECO:0000256" key="2">
    <source>
        <dbReference type="ARBA" id="ARBA00022448"/>
    </source>
</evidence>
<feature type="transmembrane region" description="Helical" evidence="8">
    <location>
        <begin position="53"/>
        <end position="75"/>
    </location>
</feature>
<name>A0A1G8Q229_ANEMI</name>
<accession>A0A1G8Q229</accession>
<dbReference type="AlphaFoldDB" id="A0A1G8Q229"/>
<evidence type="ECO:0000256" key="7">
    <source>
        <dbReference type="ARBA" id="ARBA00041107"/>
    </source>
</evidence>
<evidence type="ECO:0000256" key="6">
    <source>
        <dbReference type="ARBA" id="ARBA00023136"/>
    </source>
</evidence>
<dbReference type="GO" id="GO:0005886">
    <property type="term" value="C:plasma membrane"/>
    <property type="evidence" value="ECO:0007669"/>
    <property type="project" value="UniProtKB-SubCell"/>
</dbReference>
<dbReference type="Pfam" id="PF00528">
    <property type="entry name" value="BPD_transp_1"/>
    <property type="match status" value="1"/>
</dbReference>
<evidence type="ECO:0000313" key="10">
    <source>
        <dbReference type="EMBL" id="SDI98771.1"/>
    </source>
</evidence>
<dbReference type="PANTHER" id="PTHR43163">
    <property type="entry name" value="DIPEPTIDE TRANSPORT SYSTEM PERMEASE PROTEIN DPPB-RELATED"/>
    <property type="match status" value="1"/>
</dbReference>
<proteinExistence type="inferred from homology"/>
<dbReference type="InterPro" id="IPR035906">
    <property type="entry name" value="MetI-like_sf"/>
</dbReference>
<dbReference type="EMBL" id="FNED01000010">
    <property type="protein sequence ID" value="SDI98771.1"/>
    <property type="molecule type" value="Genomic_DNA"/>
</dbReference>
<keyword evidence="6 8" id="KW-0472">Membrane</keyword>
<evidence type="ECO:0000256" key="3">
    <source>
        <dbReference type="ARBA" id="ARBA00022475"/>
    </source>
</evidence>
<dbReference type="CDD" id="cd06261">
    <property type="entry name" value="TM_PBP2"/>
    <property type="match status" value="1"/>
</dbReference>
<evidence type="ECO:0000259" key="9">
    <source>
        <dbReference type="PROSITE" id="PS50928"/>
    </source>
</evidence>
<evidence type="ECO:0000256" key="4">
    <source>
        <dbReference type="ARBA" id="ARBA00022692"/>
    </source>
</evidence>
<evidence type="ECO:0000256" key="8">
    <source>
        <dbReference type="RuleBase" id="RU363032"/>
    </source>
</evidence>
<keyword evidence="5 8" id="KW-1133">Transmembrane helix</keyword>
<reference evidence="10 11" key="1">
    <citation type="submission" date="2016-10" db="EMBL/GenBank/DDBJ databases">
        <authorList>
            <person name="de Groot N.N."/>
        </authorList>
    </citation>
    <scope>NUCLEOTIDE SEQUENCE [LARGE SCALE GENOMIC DNA]</scope>
    <source>
        <strain evidence="10 11">DSM 2895</strain>
    </source>
</reference>
<dbReference type="Proteomes" id="UP000182836">
    <property type="component" value="Unassembled WGS sequence"/>
</dbReference>
<dbReference type="PANTHER" id="PTHR43163:SF5">
    <property type="entry name" value="GLUTATHIONE TRANSPORT SYSTEM PERMEASE PROTEIN GSIC"/>
    <property type="match status" value="1"/>
</dbReference>
<dbReference type="GO" id="GO:0055085">
    <property type="term" value="P:transmembrane transport"/>
    <property type="evidence" value="ECO:0007669"/>
    <property type="project" value="InterPro"/>
</dbReference>
<feature type="transmembrane region" description="Helical" evidence="8">
    <location>
        <begin position="111"/>
        <end position="133"/>
    </location>
</feature>
<dbReference type="InterPro" id="IPR000515">
    <property type="entry name" value="MetI-like"/>
</dbReference>
<sequence>MPSFALGSGVAAIIARFTRSSFMDILKEDYIRTGRAKGLRESTVIWKHALKNAMISVATMTGLQFGFLLSGAIVVETVFNWPGLGRLLIDSISFRDYPVIQAATDSFNSRLFYYFSAGALDYRPLYCALFIFIMTKRWFLL</sequence>
<organism evidence="10 11">
    <name type="scientific">Aneurinibacillus migulanus</name>
    <name type="common">Bacillus migulanus</name>
    <dbReference type="NCBI Taxonomy" id="47500"/>
    <lineage>
        <taxon>Bacteria</taxon>
        <taxon>Bacillati</taxon>
        <taxon>Bacillota</taxon>
        <taxon>Bacilli</taxon>
        <taxon>Bacillales</taxon>
        <taxon>Paenibacillaceae</taxon>
        <taxon>Aneurinibacillus group</taxon>
        <taxon>Aneurinibacillus</taxon>
    </lineage>
</organism>